<dbReference type="Pfam" id="PF02627">
    <property type="entry name" value="CMD"/>
    <property type="match status" value="1"/>
</dbReference>
<dbReference type="GO" id="GO:0004601">
    <property type="term" value="F:peroxidase activity"/>
    <property type="evidence" value="ECO:0007669"/>
    <property type="project" value="UniProtKB-KW"/>
</dbReference>
<accession>A0ABP8JXV8</accession>
<evidence type="ECO:0000313" key="3">
    <source>
        <dbReference type="Proteomes" id="UP001500945"/>
    </source>
</evidence>
<keyword evidence="3" id="KW-1185">Reference proteome</keyword>
<evidence type="ECO:0000313" key="2">
    <source>
        <dbReference type="EMBL" id="GAA4397704.1"/>
    </source>
</evidence>
<dbReference type="InterPro" id="IPR003779">
    <property type="entry name" value="CMD-like"/>
</dbReference>
<dbReference type="Proteomes" id="UP001500945">
    <property type="component" value="Unassembled WGS sequence"/>
</dbReference>
<keyword evidence="2" id="KW-0560">Oxidoreductase</keyword>
<organism evidence="2 3">
    <name type="scientific">Fodinibacter luteus</name>
    <dbReference type="NCBI Taxonomy" id="552064"/>
    <lineage>
        <taxon>Bacteria</taxon>
        <taxon>Bacillati</taxon>
        <taxon>Actinomycetota</taxon>
        <taxon>Actinomycetes</taxon>
        <taxon>Micrococcales</taxon>
        <taxon>Intrasporangiaceae</taxon>
        <taxon>Fodinibacter (ex Wang et al. 2009)</taxon>
    </lineage>
</organism>
<comment type="caution">
    <text evidence="2">The sequence shown here is derived from an EMBL/GenBank/DDBJ whole genome shotgun (WGS) entry which is preliminary data.</text>
</comment>
<sequence length="196" mass="20741">MFIETTHEDAAEGPLAQWYGSQRASWGFLPDYARCFATRPEVAQAWTTLNLAIREGMDRRRFEIATIAAARARRSTYCTVAHASFLRDVCGDEEGVRALAEAPDGSTLGAQDAAVVAFATKLAVDAASVEQHDVDALRAAGLSDADVADVVLAVAARAFFTTVLDGLGARLDAATAATFEPDVLAAMVVGRPVGDH</sequence>
<dbReference type="NCBIfam" id="TIGR01926">
    <property type="entry name" value="peroxid_rel"/>
    <property type="match status" value="1"/>
</dbReference>
<feature type="domain" description="Carboxymuconolactone decarboxylase-like" evidence="1">
    <location>
        <begin position="40"/>
        <end position="94"/>
    </location>
</feature>
<keyword evidence="2" id="KW-0575">Peroxidase</keyword>
<dbReference type="EMBL" id="BAABGM010000001">
    <property type="protein sequence ID" value="GAA4397704.1"/>
    <property type="molecule type" value="Genomic_DNA"/>
</dbReference>
<dbReference type="InterPro" id="IPR010195">
    <property type="entry name" value="Uncharacterised_peroxidase-rel"/>
</dbReference>
<dbReference type="RefSeq" id="WP_345201490.1">
    <property type="nucleotide sequence ID" value="NZ_BAABGM010000001.1"/>
</dbReference>
<gene>
    <name evidence="2" type="ORF">GCM10023168_02940</name>
</gene>
<name>A0ABP8JXV8_9MICO</name>
<reference evidence="3" key="1">
    <citation type="journal article" date="2019" name="Int. J. Syst. Evol. Microbiol.">
        <title>The Global Catalogue of Microorganisms (GCM) 10K type strain sequencing project: providing services to taxonomists for standard genome sequencing and annotation.</title>
        <authorList>
            <consortium name="The Broad Institute Genomics Platform"/>
            <consortium name="The Broad Institute Genome Sequencing Center for Infectious Disease"/>
            <person name="Wu L."/>
            <person name="Ma J."/>
        </authorList>
    </citation>
    <scope>NUCLEOTIDE SEQUENCE [LARGE SCALE GENOMIC DNA]</scope>
    <source>
        <strain evidence="3">JCM 17809</strain>
    </source>
</reference>
<dbReference type="InterPro" id="IPR029032">
    <property type="entry name" value="AhpD-like"/>
</dbReference>
<protein>
    <submittedName>
        <fullName evidence="2">Peroxidase-related enzyme</fullName>
    </submittedName>
</protein>
<evidence type="ECO:0000259" key="1">
    <source>
        <dbReference type="Pfam" id="PF02627"/>
    </source>
</evidence>
<dbReference type="PANTHER" id="PTHR35446:SF2">
    <property type="entry name" value="CARBOXYMUCONOLACTONE DECARBOXYLASE-LIKE DOMAIN-CONTAINING PROTEIN"/>
    <property type="match status" value="1"/>
</dbReference>
<dbReference type="SUPFAM" id="SSF69118">
    <property type="entry name" value="AhpD-like"/>
    <property type="match status" value="1"/>
</dbReference>
<dbReference type="Gene3D" id="1.20.1290.10">
    <property type="entry name" value="AhpD-like"/>
    <property type="match status" value="1"/>
</dbReference>
<dbReference type="PANTHER" id="PTHR35446">
    <property type="entry name" value="SI:CH211-175M2.5"/>
    <property type="match status" value="1"/>
</dbReference>
<proteinExistence type="predicted"/>